<gene>
    <name evidence="2" type="ORF">ORPV_825</name>
</gene>
<evidence type="ECO:0000256" key="1">
    <source>
        <dbReference type="SAM" id="MobiDB-lite"/>
    </source>
</evidence>
<evidence type="ECO:0000313" key="3">
    <source>
        <dbReference type="Proteomes" id="UP000236316"/>
    </source>
</evidence>
<proteinExistence type="predicted"/>
<organism evidence="2">
    <name type="scientific">Orpheovirus IHUMI-LCC2</name>
    <dbReference type="NCBI Taxonomy" id="2023057"/>
    <lineage>
        <taxon>Viruses</taxon>
        <taxon>Varidnaviria</taxon>
        <taxon>Bamfordvirae</taxon>
        <taxon>Nucleocytoviricota</taxon>
        <taxon>Megaviricetes</taxon>
        <taxon>Pimascovirales</taxon>
        <taxon>Ocovirineae</taxon>
        <taxon>Orpheoviridae</taxon>
        <taxon>Alphaorpheovirus</taxon>
        <taxon>Alphaorpheovirus massiliense</taxon>
    </lineage>
</organism>
<keyword evidence="3" id="KW-1185">Reference proteome</keyword>
<name>A0A2I2L5J7_9VIRU</name>
<accession>A0A2I2L5J7</accession>
<evidence type="ECO:0000313" key="2">
    <source>
        <dbReference type="EMBL" id="SNW62729.1"/>
    </source>
</evidence>
<dbReference type="KEGG" id="vg:35382656"/>
<dbReference type="EMBL" id="LT906555">
    <property type="protein sequence ID" value="SNW62729.1"/>
    <property type="molecule type" value="Genomic_DNA"/>
</dbReference>
<dbReference type="GeneID" id="35382656"/>
<feature type="compositionally biased region" description="Low complexity" evidence="1">
    <location>
        <begin position="398"/>
        <end position="414"/>
    </location>
</feature>
<dbReference type="Proteomes" id="UP000236316">
    <property type="component" value="Segment"/>
</dbReference>
<reference evidence="2" key="1">
    <citation type="submission" date="2017-08" db="EMBL/GenBank/DDBJ databases">
        <authorList>
            <consortium name="Urmite Genomes"/>
        </authorList>
    </citation>
    <scope>NUCLEOTIDE SEQUENCE [LARGE SCALE GENOMIC DNA]</scope>
    <source>
        <strain evidence="2">IHUMI-LCC2</strain>
    </source>
</reference>
<sequence length="929" mass="106580">MVSEVRTSYFYERQDYQNVYEFSTKKNANYDEYTIFCIRSKMEAVLGVPLEFFNKDENGKMVLYIRADSINNDILEKEYESAIRNPNHCLILDTNVDIGYPIHWVSSVLPFLDIPDPYQPIIINNNLFINLSSLRNVEQTPGDANFTLTHIHIITNLMSQLEDLWNSGHVVCTSKFSIKYNLDAINVIADSSNINRILNINIREETQYDIPVKYGLFKCNWDTTPEIDLLVPNKTQFLLDRMANLPIIFPLTLSNSQIHFLVRYLVTQPYRLHLQFFSNFFVWNPSLDVSPSPQSQLTLRLDYSDLTSLTNITSDDAVLLNPHPFARLVTLSRAYQYSLNAPLSLSPTIFQSSKETISSDYLSLQEQELLDDTVIYNRGVSSVIISVLSSQLESPQNSPTLPLSLSSPSTVTPESLLTPASKNDEVYNRPGTTNLQSSVFNPDTNFINNANSPTNDILSTSNNLLSPASNHATTLLQTADNSIPTSNNEPIANIPEIIEDIDYRYIFDANSMNTFDLISDIVDKKVKRIGNNYVQVDINRNNISKELDQSLRELSLRKTVFYINKGYKSLSRDEIMALYKVKEIIRGSLLLFDVRLEKSKEKDRIYLIPIIDDIGREHYGKIGKINVTEYMGYRIVGYSKILPMAIWNAYINNADYIKAIDYSYMLSSLQNMKIFPYGKGGILINDMAIADKFLDTIQTELEGIPSHILLNSDYNKELKYLKDKFGVDSIILDMEYLPLWLQNNIMVYTNNYSSDMLWESLYRTTTSQFPLGKYYIPNYQFEEDRLLTSAFHIAYSLYLNLPEELRSLYDKVNIGDGVICFPIPNKEIGDKVIESSKYLDSINKDGSQYQFIYETPNRDKDSLNLLRRYLKEKYSVLFPILLKYKEKHVLIVNWDPSSSYVSDSNLYNVPDGYVAGPDYVSGEEVVNVL</sequence>
<protein>
    <submittedName>
        <fullName evidence="2">Uncharacterized protein</fullName>
    </submittedName>
</protein>
<dbReference type="RefSeq" id="YP_009449031.1">
    <property type="nucleotide sequence ID" value="NC_036594.1"/>
</dbReference>
<feature type="region of interest" description="Disordered" evidence="1">
    <location>
        <begin position="393"/>
        <end position="414"/>
    </location>
</feature>